<dbReference type="InterPro" id="IPR052158">
    <property type="entry name" value="INH-QAR"/>
</dbReference>
<dbReference type="InterPro" id="IPR002818">
    <property type="entry name" value="DJ-1/PfpI"/>
</dbReference>
<comment type="caution">
    <text evidence="5">The sequence shown here is derived from an EMBL/GenBank/DDBJ whole genome shotgun (WGS) entry which is preliminary data.</text>
</comment>
<keyword evidence="6" id="KW-1185">Reference proteome</keyword>
<keyword evidence="3" id="KW-0804">Transcription</keyword>
<sequence length="316" mass="34206">MRIAIFAFDGMIMFHLATPLLVFNEAADHQASEQGAAWQTIVWSRNGGPVTTVEGIRLSELTGAGVVDEADILVIPSWPDNLPAPDDAFVQLVRGAHARGTAVVGLCLGAYPVVASGILDGRTATTHWAATRRLADDHPAVTVDPSALYIDHGDVLTSAGTASGLDACLHLVRERLGAATATTVARHLVIAPHREGDQAQYIETPVPPVDDTDPIGRATAWALADLRRPLHVEQLAEQARMSPRNFSRHFRRMTGTTPAHWLLSRRLDRARTLLETTALPVEQVAAESGFASVVTFRQRFAAAYATTPSSYRRRFA</sequence>
<dbReference type="SUPFAM" id="SSF52317">
    <property type="entry name" value="Class I glutamine amidotransferase-like"/>
    <property type="match status" value="1"/>
</dbReference>
<dbReference type="SMART" id="SM00342">
    <property type="entry name" value="HTH_ARAC"/>
    <property type="match status" value="1"/>
</dbReference>
<dbReference type="Gene3D" id="1.10.10.60">
    <property type="entry name" value="Homeodomain-like"/>
    <property type="match status" value="1"/>
</dbReference>
<dbReference type="PANTHER" id="PTHR43130:SF3">
    <property type="entry name" value="HTH-TYPE TRANSCRIPTIONAL REGULATOR RV1931C"/>
    <property type="match status" value="1"/>
</dbReference>
<proteinExistence type="predicted"/>
<evidence type="ECO:0000256" key="2">
    <source>
        <dbReference type="ARBA" id="ARBA00023125"/>
    </source>
</evidence>
<dbReference type="InterPro" id="IPR018060">
    <property type="entry name" value="HTH_AraC"/>
</dbReference>
<dbReference type="SUPFAM" id="SSF46689">
    <property type="entry name" value="Homeodomain-like"/>
    <property type="match status" value="2"/>
</dbReference>
<evidence type="ECO:0000256" key="1">
    <source>
        <dbReference type="ARBA" id="ARBA00023015"/>
    </source>
</evidence>
<dbReference type="AlphaFoldDB" id="A0A327Z070"/>
<evidence type="ECO:0000313" key="5">
    <source>
        <dbReference type="EMBL" id="RAK27520.1"/>
    </source>
</evidence>
<dbReference type="GO" id="GO:0043565">
    <property type="term" value="F:sequence-specific DNA binding"/>
    <property type="evidence" value="ECO:0007669"/>
    <property type="project" value="InterPro"/>
</dbReference>
<reference evidence="5 6" key="1">
    <citation type="submission" date="2018-06" db="EMBL/GenBank/DDBJ databases">
        <title>Genomic Encyclopedia of Type Strains, Phase III (KMG-III): the genomes of soil and plant-associated and newly described type strains.</title>
        <authorList>
            <person name="Whitman W."/>
        </authorList>
    </citation>
    <scope>NUCLEOTIDE SEQUENCE [LARGE SCALE GENOMIC DNA]</scope>
    <source>
        <strain evidence="5 6">CGMCC 4.7090</strain>
    </source>
</reference>
<name>A0A327Z070_9ACTN</name>
<evidence type="ECO:0000256" key="3">
    <source>
        <dbReference type="ARBA" id="ARBA00023163"/>
    </source>
</evidence>
<feature type="domain" description="HTH araC/xylS-type" evidence="4">
    <location>
        <begin position="216"/>
        <end position="314"/>
    </location>
</feature>
<keyword evidence="1" id="KW-0805">Transcription regulation</keyword>
<dbReference type="InterPro" id="IPR029062">
    <property type="entry name" value="Class_I_gatase-like"/>
</dbReference>
<dbReference type="InterPro" id="IPR018062">
    <property type="entry name" value="HTH_AraC-typ_CS"/>
</dbReference>
<keyword evidence="2" id="KW-0238">DNA-binding</keyword>
<dbReference type="Pfam" id="PF12833">
    <property type="entry name" value="HTH_18"/>
    <property type="match status" value="1"/>
</dbReference>
<dbReference type="PROSITE" id="PS00041">
    <property type="entry name" value="HTH_ARAC_FAMILY_1"/>
    <property type="match status" value="1"/>
</dbReference>
<dbReference type="CDD" id="cd03137">
    <property type="entry name" value="GATase1_AraC_1"/>
    <property type="match status" value="1"/>
</dbReference>
<evidence type="ECO:0000259" key="4">
    <source>
        <dbReference type="PROSITE" id="PS01124"/>
    </source>
</evidence>
<dbReference type="PROSITE" id="PS01124">
    <property type="entry name" value="HTH_ARAC_FAMILY_2"/>
    <property type="match status" value="1"/>
</dbReference>
<dbReference type="GO" id="GO:0003700">
    <property type="term" value="F:DNA-binding transcription factor activity"/>
    <property type="evidence" value="ECO:0007669"/>
    <property type="project" value="InterPro"/>
</dbReference>
<accession>A0A327Z070</accession>
<dbReference type="EMBL" id="QLMJ01000023">
    <property type="protein sequence ID" value="RAK27520.1"/>
    <property type="molecule type" value="Genomic_DNA"/>
</dbReference>
<evidence type="ECO:0000313" key="6">
    <source>
        <dbReference type="Proteomes" id="UP000249341"/>
    </source>
</evidence>
<dbReference type="Pfam" id="PF01965">
    <property type="entry name" value="DJ-1_PfpI"/>
    <property type="match status" value="1"/>
</dbReference>
<dbReference type="InterPro" id="IPR009057">
    <property type="entry name" value="Homeodomain-like_sf"/>
</dbReference>
<dbReference type="Gene3D" id="3.40.50.880">
    <property type="match status" value="1"/>
</dbReference>
<dbReference type="Proteomes" id="UP000249341">
    <property type="component" value="Unassembled WGS sequence"/>
</dbReference>
<dbReference type="OrthoDB" id="4110300at2"/>
<protein>
    <submittedName>
        <fullName evidence="5">AraC family transcriptional regulator with amidase-like domain</fullName>
    </submittedName>
</protein>
<gene>
    <name evidence="5" type="ORF">B0I29_123154</name>
</gene>
<dbReference type="PANTHER" id="PTHR43130">
    <property type="entry name" value="ARAC-FAMILY TRANSCRIPTIONAL REGULATOR"/>
    <property type="match status" value="1"/>
</dbReference>
<organism evidence="5 6">
    <name type="scientific">Actinoplanes lutulentus</name>
    <dbReference type="NCBI Taxonomy" id="1287878"/>
    <lineage>
        <taxon>Bacteria</taxon>
        <taxon>Bacillati</taxon>
        <taxon>Actinomycetota</taxon>
        <taxon>Actinomycetes</taxon>
        <taxon>Micromonosporales</taxon>
        <taxon>Micromonosporaceae</taxon>
        <taxon>Actinoplanes</taxon>
    </lineage>
</organism>